<dbReference type="EMBL" id="CAXAMN010025373">
    <property type="protein sequence ID" value="CAK9094755.1"/>
    <property type="molecule type" value="Genomic_DNA"/>
</dbReference>
<dbReference type="Proteomes" id="UP001642484">
    <property type="component" value="Unassembled WGS sequence"/>
</dbReference>
<name>A0ABP0R2H6_9DINO</name>
<feature type="region of interest" description="Disordered" evidence="1">
    <location>
        <begin position="1"/>
        <end position="46"/>
    </location>
</feature>
<evidence type="ECO:0000313" key="3">
    <source>
        <dbReference type="EMBL" id="CAK9094755.1"/>
    </source>
</evidence>
<accession>A0ABP0R2H6</accession>
<organism evidence="3 4">
    <name type="scientific">Durusdinium trenchii</name>
    <dbReference type="NCBI Taxonomy" id="1381693"/>
    <lineage>
        <taxon>Eukaryota</taxon>
        <taxon>Sar</taxon>
        <taxon>Alveolata</taxon>
        <taxon>Dinophyceae</taxon>
        <taxon>Suessiales</taxon>
        <taxon>Symbiodiniaceae</taxon>
        <taxon>Durusdinium</taxon>
    </lineage>
</organism>
<feature type="compositionally biased region" description="Basic and acidic residues" evidence="1">
    <location>
        <begin position="1"/>
        <end position="22"/>
    </location>
</feature>
<evidence type="ECO:0000313" key="4">
    <source>
        <dbReference type="Proteomes" id="UP001642484"/>
    </source>
</evidence>
<gene>
    <name evidence="3" type="ORF">CCMP2556_LOCUS45176</name>
</gene>
<protein>
    <recommendedName>
        <fullName evidence="2">Reverse transcriptase Ty1/copia-type domain-containing protein</fullName>
    </recommendedName>
</protein>
<feature type="compositionally biased region" description="Low complexity" evidence="1">
    <location>
        <begin position="95"/>
        <end position="104"/>
    </location>
</feature>
<feature type="region of interest" description="Disordered" evidence="1">
    <location>
        <begin position="67"/>
        <end position="108"/>
    </location>
</feature>
<dbReference type="InterPro" id="IPR013103">
    <property type="entry name" value="RVT_2"/>
</dbReference>
<sequence length="913" mass="102848">MTSKRKSDGDQDDDQPCKKKIIESVSQPKTPRGGSKRTFSDQEQKNLEQIALRTLKRLEREDKIRKLQEAKEVRSETSAPRSISSGTLEKEEGGSTASASTDSAPCRTQQEQENSMIAWKEELLAEMSKEALNFLEFKVENECLMVKPIKTKNQEFNMKEATCEERRGFEAADQAEWKTILDLKAVKVLSPDDSKKVRRQCPHRILQSRFVRRKKPVPGLGQWKFKSRWCVLGHSDPDSGTYSTYSPMPMTESISIFFQLCTNMDLTVTFCDVTQAFCQSEPLVRPQGELYVEACEGLGLPAGTLIQLVAPVYGLEDAPLRWHQTVISYLTELGFERSLLEPCWYVRRDDKGEVEAMVLVEVDDLNVVARKNLREPLLEQLSKRFRFGKMEYDEADFAGRHVKILPGKIEMDQEKYIIEKLHPVRLSLGRKTDKSAPLMPDEFESFRSMLYRVAWVAHQTRPEAAGAVSILSSRLKEAAVHDVCCLNKLISHLRNTAQQKLTLHSFSNQDMILISASDAGGVDGLPSPGSNEVDTVQGAWVIMAADRLPSASQKIKVSVLSWRSCKLRRKVASTLAGEALAFNQSLGEVEWIQIVIRDIVKGDVSRRDWTESLTPHLPVLRENCQLAERLQQCHVTDAKSLFDALLKQSPMSRQDRRTSVELSIILESLQKAQSVVRWTPHPRMIADGLTKADITRSNGALEDLLRTSKLVLWDEKEELKLRKDDPMARRRSKGASAKIRLQEANTASFLVRYSKSDQSIDELLLPGYEKDQVEVSPLFLLERDVLRALCLGSEPKQLLTLPALPALPAAEAGRKHGFFSEEEDGPRSTRVKGAMARLGIFPSFSMPARIDDLAQLSVWVGEGGTGAKGYGGRAEMEMTEPQQRVKFTRLDLQTPLCEKKQAQMLDMLARKSA</sequence>
<proteinExistence type="predicted"/>
<feature type="domain" description="Reverse transcriptase Ty1/copia-type" evidence="2">
    <location>
        <begin position="203"/>
        <end position="420"/>
    </location>
</feature>
<evidence type="ECO:0000256" key="1">
    <source>
        <dbReference type="SAM" id="MobiDB-lite"/>
    </source>
</evidence>
<keyword evidence="4" id="KW-1185">Reference proteome</keyword>
<comment type="caution">
    <text evidence="3">The sequence shown here is derived from an EMBL/GenBank/DDBJ whole genome shotgun (WGS) entry which is preliminary data.</text>
</comment>
<evidence type="ECO:0000259" key="2">
    <source>
        <dbReference type="Pfam" id="PF07727"/>
    </source>
</evidence>
<dbReference type="Pfam" id="PF07727">
    <property type="entry name" value="RVT_2"/>
    <property type="match status" value="1"/>
</dbReference>
<feature type="compositionally biased region" description="Polar residues" evidence="1">
    <location>
        <begin position="76"/>
        <end position="87"/>
    </location>
</feature>
<reference evidence="3 4" key="1">
    <citation type="submission" date="2024-02" db="EMBL/GenBank/DDBJ databases">
        <authorList>
            <person name="Chen Y."/>
            <person name="Shah S."/>
            <person name="Dougan E. K."/>
            <person name="Thang M."/>
            <person name="Chan C."/>
        </authorList>
    </citation>
    <scope>NUCLEOTIDE SEQUENCE [LARGE SCALE GENOMIC DNA]</scope>
</reference>